<evidence type="ECO:0000256" key="2">
    <source>
        <dbReference type="ARBA" id="ARBA00023125"/>
    </source>
</evidence>
<dbReference type="Pfam" id="PF00270">
    <property type="entry name" value="DEAD"/>
    <property type="match status" value="1"/>
</dbReference>
<evidence type="ECO:0000256" key="5">
    <source>
        <dbReference type="ARBA" id="ARBA00034808"/>
    </source>
</evidence>
<dbReference type="GO" id="GO:0003677">
    <property type="term" value="F:DNA binding"/>
    <property type="evidence" value="ECO:0007669"/>
    <property type="project" value="UniProtKB-KW"/>
</dbReference>
<dbReference type="GO" id="GO:0005524">
    <property type="term" value="F:ATP binding"/>
    <property type="evidence" value="ECO:0007669"/>
    <property type="project" value="InterPro"/>
</dbReference>
<dbReference type="eggNOG" id="KOG0351">
    <property type="taxonomic scope" value="Eukaryota"/>
</dbReference>
<dbReference type="AlphaFoldDB" id="K5VSJ8"/>
<dbReference type="STRING" id="597362.K5VSJ8"/>
<name>K5VSJ8_AGABU</name>
<evidence type="ECO:0000256" key="1">
    <source>
        <dbReference type="ARBA" id="ARBA00005446"/>
    </source>
</evidence>
<comment type="similarity">
    <text evidence="1">Belongs to the helicase family. RecQ subfamily.</text>
</comment>
<proteinExistence type="inferred from homology"/>
<dbReference type="EC" id="5.6.2.4" evidence="5"/>
<feature type="non-terminal residue" evidence="7">
    <location>
        <position position="1"/>
    </location>
</feature>
<dbReference type="RefSeq" id="XP_007331910.1">
    <property type="nucleotide sequence ID" value="XM_007331848.1"/>
</dbReference>
<gene>
    <name evidence="7" type="ORF">AGABI1DRAFT_15518</name>
</gene>
<evidence type="ECO:0000259" key="6">
    <source>
        <dbReference type="PROSITE" id="PS51192"/>
    </source>
</evidence>
<dbReference type="OrthoDB" id="10261556at2759"/>
<feature type="non-terminal residue" evidence="7">
    <location>
        <position position="133"/>
    </location>
</feature>
<dbReference type="GO" id="GO:0043138">
    <property type="term" value="F:3'-5' DNA helicase activity"/>
    <property type="evidence" value="ECO:0007669"/>
    <property type="project" value="UniProtKB-EC"/>
</dbReference>
<dbReference type="PROSITE" id="PS51192">
    <property type="entry name" value="HELICASE_ATP_BIND_1"/>
    <property type="match status" value="1"/>
</dbReference>
<dbReference type="KEGG" id="abp:AGABI1DRAFT15518"/>
<dbReference type="InParanoid" id="K5VSJ8"/>
<evidence type="ECO:0000313" key="7">
    <source>
        <dbReference type="EMBL" id="EKM77434.1"/>
    </source>
</evidence>
<comment type="catalytic activity">
    <reaction evidence="4">
        <text>Couples ATP hydrolysis with the unwinding of duplex DNA by translocating in the 3'-5' direction.</text>
        <dbReference type="EC" id="5.6.2.4"/>
    </reaction>
</comment>
<dbReference type="OMA" id="RYILPSH"/>
<dbReference type="PANTHER" id="PTHR13710:SF105">
    <property type="entry name" value="ATP-DEPENDENT DNA HELICASE Q1"/>
    <property type="match status" value="1"/>
</dbReference>
<dbReference type="EMBL" id="JH971396">
    <property type="protein sequence ID" value="EKM77434.1"/>
    <property type="molecule type" value="Genomic_DNA"/>
</dbReference>
<dbReference type="GO" id="GO:0009378">
    <property type="term" value="F:four-way junction helicase activity"/>
    <property type="evidence" value="ECO:0007669"/>
    <property type="project" value="TreeGrafter"/>
</dbReference>
<dbReference type="GeneID" id="18828648"/>
<evidence type="ECO:0000256" key="4">
    <source>
        <dbReference type="ARBA" id="ARBA00034617"/>
    </source>
</evidence>
<evidence type="ECO:0000313" key="8">
    <source>
        <dbReference type="Proteomes" id="UP000008493"/>
    </source>
</evidence>
<accession>K5VSJ8</accession>
<dbReference type="Proteomes" id="UP000008493">
    <property type="component" value="Unassembled WGS sequence"/>
</dbReference>
<feature type="domain" description="Helicase ATP-binding" evidence="6">
    <location>
        <begin position="1"/>
        <end position="98"/>
    </location>
</feature>
<dbReference type="SUPFAM" id="SSF52540">
    <property type="entry name" value="P-loop containing nucleoside triphosphate hydrolases"/>
    <property type="match status" value="1"/>
</dbReference>
<organism evidence="7 8">
    <name type="scientific">Agaricus bisporus var. burnettii (strain JB137-S8 / ATCC MYA-4627 / FGSC 10392)</name>
    <name type="common">White button mushroom</name>
    <dbReference type="NCBI Taxonomy" id="597362"/>
    <lineage>
        <taxon>Eukaryota</taxon>
        <taxon>Fungi</taxon>
        <taxon>Dikarya</taxon>
        <taxon>Basidiomycota</taxon>
        <taxon>Agaricomycotina</taxon>
        <taxon>Agaricomycetes</taxon>
        <taxon>Agaricomycetidae</taxon>
        <taxon>Agaricales</taxon>
        <taxon>Agaricineae</taxon>
        <taxon>Agaricaceae</taxon>
        <taxon>Agaricus</taxon>
    </lineage>
</organism>
<dbReference type="GO" id="GO:0005694">
    <property type="term" value="C:chromosome"/>
    <property type="evidence" value="ECO:0007669"/>
    <property type="project" value="TreeGrafter"/>
</dbReference>
<dbReference type="InterPro" id="IPR014001">
    <property type="entry name" value="Helicase_ATP-bd"/>
</dbReference>
<keyword evidence="2" id="KW-0238">DNA-binding</keyword>
<dbReference type="PANTHER" id="PTHR13710">
    <property type="entry name" value="DNA HELICASE RECQ FAMILY MEMBER"/>
    <property type="match status" value="1"/>
</dbReference>
<reference evidence="8" key="1">
    <citation type="journal article" date="2012" name="Proc. Natl. Acad. Sci. U.S.A.">
        <title>Genome sequence of the button mushroom Agaricus bisporus reveals mechanisms governing adaptation to a humic-rich ecological niche.</title>
        <authorList>
            <person name="Morin E."/>
            <person name="Kohler A."/>
            <person name="Baker A.R."/>
            <person name="Foulongne-Oriol M."/>
            <person name="Lombard V."/>
            <person name="Nagy L.G."/>
            <person name="Ohm R.A."/>
            <person name="Patyshakuliyeva A."/>
            <person name="Brun A."/>
            <person name="Aerts A.L."/>
            <person name="Bailey A.M."/>
            <person name="Billette C."/>
            <person name="Coutinho P.M."/>
            <person name="Deakin G."/>
            <person name="Doddapaneni H."/>
            <person name="Floudas D."/>
            <person name="Grimwood J."/>
            <person name="Hilden K."/>
            <person name="Kuees U."/>
            <person name="LaButti K.M."/>
            <person name="Lapidus A."/>
            <person name="Lindquist E.A."/>
            <person name="Lucas S.M."/>
            <person name="Murat C."/>
            <person name="Riley R.W."/>
            <person name="Salamov A.A."/>
            <person name="Schmutz J."/>
            <person name="Subramanian V."/>
            <person name="Woesten H.A.B."/>
            <person name="Xu J."/>
            <person name="Eastwood D.C."/>
            <person name="Foster G.D."/>
            <person name="Sonnenberg A.S."/>
            <person name="Cullen D."/>
            <person name="de Vries R.P."/>
            <person name="Lundell T."/>
            <person name="Hibbett D.S."/>
            <person name="Henrissat B."/>
            <person name="Burton K.S."/>
            <person name="Kerrigan R.W."/>
            <person name="Challen M.P."/>
            <person name="Grigoriev I.V."/>
            <person name="Martin F."/>
        </authorList>
    </citation>
    <scope>NUCLEOTIDE SEQUENCE [LARGE SCALE GENOMIC DNA]</scope>
    <source>
        <strain evidence="8">JB137-S8 / ATCC MYA-4627 / FGSC 10392</strain>
    </source>
</reference>
<dbReference type="HOGENOM" id="CLU_126713_0_0_1"/>
<dbReference type="Gene3D" id="3.40.50.300">
    <property type="entry name" value="P-loop containing nucleotide triphosphate hydrolases"/>
    <property type="match status" value="1"/>
</dbReference>
<sequence length="133" mass="15227">DIEMGKYEVVVTNPEILVTSEELHALWKVPSFAQRILGFVFDEAHCISQWGKFRKHYLAVGVLRYLVSEPVPFYAASATFPTPIISETRRLLHMNPKNTTEILCSNDRPEIGLMVRELVYPSLSYEDLAFLIP</sequence>
<dbReference type="InterPro" id="IPR011545">
    <property type="entry name" value="DEAD/DEAH_box_helicase_dom"/>
</dbReference>
<protein>
    <recommendedName>
        <fullName evidence="5">DNA 3'-5' helicase</fullName>
        <ecNumber evidence="5">5.6.2.4</ecNumber>
    </recommendedName>
</protein>
<keyword evidence="8" id="KW-1185">Reference proteome</keyword>
<evidence type="ECO:0000256" key="3">
    <source>
        <dbReference type="ARBA" id="ARBA00023235"/>
    </source>
</evidence>
<dbReference type="GO" id="GO:0005737">
    <property type="term" value="C:cytoplasm"/>
    <property type="evidence" value="ECO:0007669"/>
    <property type="project" value="TreeGrafter"/>
</dbReference>
<dbReference type="InterPro" id="IPR027417">
    <property type="entry name" value="P-loop_NTPase"/>
</dbReference>
<dbReference type="GO" id="GO:0000724">
    <property type="term" value="P:double-strand break repair via homologous recombination"/>
    <property type="evidence" value="ECO:0007669"/>
    <property type="project" value="TreeGrafter"/>
</dbReference>
<keyword evidence="3" id="KW-0413">Isomerase</keyword>